<evidence type="ECO:0000259" key="4">
    <source>
        <dbReference type="PROSITE" id="PS50893"/>
    </source>
</evidence>
<keyword evidence="6" id="KW-1185">Reference proteome</keyword>
<dbReference type="InterPro" id="IPR017871">
    <property type="entry name" value="ABC_transporter-like_CS"/>
</dbReference>
<evidence type="ECO:0000313" key="5">
    <source>
        <dbReference type="EMBL" id="GHO83899.1"/>
    </source>
</evidence>
<gene>
    <name evidence="5" type="ORF">KSZ_19050</name>
</gene>
<sequence length="298" mass="32909">MSIVPDARDEVEQKTRQTWVLKADNLTKRYGSGCSYCSLLTGPDLGNRCPVCGTVFACIDVSFTLGRGEVLGIVGESGSGKSTLMQIVNLSLPADNGELLFQEPGNLDDISGNPVNLLMLDKYTRRVFRNERLGIVYQRPELGLNMNFTVGGNVAEKLLLANWRNVGHIRERTAKLMQLTELSPERIDDDPKKFSGGMLQRVQISKALSSSPAVLLLDEVTTGLDLSVQARVLDLIKQIRWELQMTMLLVSHDLGVIKQLAERTIVMKSGRVVESGLTDQILEDPQHPYTQLLVSSAL</sequence>
<evidence type="ECO:0000256" key="2">
    <source>
        <dbReference type="ARBA" id="ARBA00022741"/>
    </source>
</evidence>
<dbReference type="Pfam" id="PF00005">
    <property type="entry name" value="ABC_tran"/>
    <property type="match status" value="1"/>
</dbReference>
<dbReference type="InterPro" id="IPR012700">
    <property type="entry name" value="PhnK"/>
</dbReference>
<accession>A0ABQ3VDR1</accession>
<dbReference type="InterPro" id="IPR027417">
    <property type="entry name" value="P-loop_NTPase"/>
</dbReference>
<evidence type="ECO:0000256" key="1">
    <source>
        <dbReference type="ARBA" id="ARBA00022448"/>
    </source>
</evidence>
<dbReference type="Proteomes" id="UP000635565">
    <property type="component" value="Unassembled WGS sequence"/>
</dbReference>
<keyword evidence="2" id="KW-0547">Nucleotide-binding</keyword>
<dbReference type="PANTHER" id="PTHR42764">
    <property type="entry name" value="PHOSPHONATES UTILIZATION ATP-BINDING PROTEIN PHNK-RELATED"/>
    <property type="match status" value="1"/>
</dbReference>
<reference evidence="5 6" key="1">
    <citation type="journal article" date="2021" name="Int. J. Syst. Evol. Microbiol.">
        <title>Reticulibacter mediterranei gen. nov., sp. nov., within the new family Reticulibacteraceae fam. nov., and Ktedonospora formicarum gen. nov., sp. nov., Ktedonobacter robiniae sp. nov., Dictyobacter formicarum sp. nov. and Dictyobacter arantiisoli sp. nov., belonging to the class Ktedonobacteria.</title>
        <authorList>
            <person name="Yabe S."/>
            <person name="Zheng Y."/>
            <person name="Wang C.M."/>
            <person name="Sakai Y."/>
            <person name="Abe K."/>
            <person name="Yokota A."/>
            <person name="Donadio S."/>
            <person name="Cavaletti L."/>
            <person name="Monciardini P."/>
        </authorList>
    </citation>
    <scope>NUCLEOTIDE SEQUENCE [LARGE SCALE GENOMIC DNA]</scope>
    <source>
        <strain evidence="5 6">SOSP1-9</strain>
    </source>
</reference>
<dbReference type="GO" id="GO:0005524">
    <property type="term" value="F:ATP binding"/>
    <property type="evidence" value="ECO:0007669"/>
    <property type="project" value="UniProtKB-KW"/>
</dbReference>
<dbReference type="PROSITE" id="PS00211">
    <property type="entry name" value="ABC_TRANSPORTER_1"/>
    <property type="match status" value="1"/>
</dbReference>
<organism evidence="5 6">
    <name type="scientific">Dictyobacter formicarum</name>
    <dbReference type="NCBI Taxonomy" id="2778368"/>
    <lineage>
        <taxon>Bacteria</taxon>
        <taxon>Bacillati</taxon>
        <taxon>Chloroflexota</taxon>
        <taxon>Ktedonobacteria</taxon>
        <taxon>Ktedonobacterales</taxon>
        <taxon>Dictyobacteraceae</taxon>
        <taxon>Dictyobacter</taxon>
    </lineage>
</organism>
<evidence type="ECO:0000313" key="6">
    <source>
        <dbReference type="Proteomes" id="UP000635565"/>
    </source>
</evidence>
<dbReference type="EMBL" id="BNJJ01000004">
    <property type="protein sequence ID" value="GHO83899.1"/>
    <property type="molecule type" value="Genomic_DNA"/>
</dbReference>
<evidence type="ECO:0000256" key="3">
    <source>
        <dbReference type="ARBA" id="ARBA00022840"/>
    </source>
</evidence>
<dbReference type="SUPFAM" id="SSF52540">
    <property type="entry name" value="P-loop containing nucleoside triphosphate hydrolases"/>
    <property type="match status" value="1"/>
</dbReference>
<dbReference type="Gene3D" id="3.40.50.300">
    <property type="entry name" value="P-loop containing nucleotide triphosphate hydrolases"/>
    <property type="match status" value="1"/>
</dbReference>
<protein>
    <submittedName>
        <fullName evidence="5">ABC transporter ATP-binding protein</fullName>
    </submittedName>
</protein>
<keyword evidence="3 5" id="KW-0067">ATP-binding</keyword>
<dbReference type="InterPro" id="IPR003593">
    <property type="entry name" value="AAA+_ATPase"/>
</dbReference>
<name>A0ABQ3VDR1_9CHLR</name>
<feature type="domain" description="ABC transporter" evidence="4">
    <location>
        <begin position="21"/>
        <end position="294"/>
    </location>
</feature>
<dbReference type="CDD" id="cd03257">
    <property type="entry name" value="ABC_NikE_OppD_transporters"/>
    <property type="match status" value="1"/>
</dbReference>
<dbReference type="RefSeq" id="WP_201361533.1">
    <property type="nucleotide sequence ID" value="NZ_BNJJ01000004.1"/>
</dbReference>
<dbReference type="PROSITE" id="PS50893">
    <property type="entry name" value="ABC_TRANSPORTER_2"/>
    <property type="match status" value="1"/>
</dbReference>
<dbReference type="PANTHER" id="PTHR42764:SF1">
    <property type="entry name" value="PHOSPHONATES UTILIZATION ATP-BINDING PROTEIN PHNK-RELATED"/>
    <property type="match status" value="1"/>
</dbReference>
<dbReference type="SMART" id="SM00382">
    <property type="entry name" value="AAA"/>
    <property type="match status" value="1"/>
</dbReference>
<keyword evidence="1" id="KW-0813">Transport</keyword>
<dbReference type="InterPro" id="IPR013563">
    <property type="entry name" value="Oligopep_ABC_C"/>
</dbReference>
<dbReference type="PIRSF" id="PIRSF037116">
    <property type="entry name" value="CP_lyase_PhnK"/>
    <property type="match status" value="1"/>
</dbReference>
<proteinExistence type="predicted"/>
<dbReference type="InterPro" id="IPR003439">
    <property type="entry name" value="ABC_transporter-like_ATP-bd"/>
</dbReference>
<comment type="caution">
    <text evidence="5">The sequence shown here is derived from an EMBL/GenBank/DDBJ whole genome shotgun (WGS) entry which is preliminary data.</text>
</comment>
<dbReference type="Pfam" id="PF08352">
    <property type="entry name" value="oligo_HPY"/>
    <property type="match status" value="1"/>
</dbReference>